<dbReference type="Proteomes" id="UP001175271">
    <property type="component" value="Unassembled WGS sequence"/>
</dbReference>
<dbReference type="GO" id="GO:0006635">
    <property type="term" value="P:fatty acid beta-oxidation"/>
    <property type="evidence" value="ECO:0007669"/>
    <property type="project" value="TreeGrafter"/>
</dbReference>
<feature type="domain" description="Choline/carnitine acyltransferase" evidence="5">
    <location>
        <begin position="48"/>
        <end position="634"/>
    </location>
</feature>
<dbReference type="PANTHER" id="PTHR22589">
    <property type="entry name" value="CARNITINE O-ACYLTRANSFERASE"/>
    <property type="match status" value="1"/>
</dbReference>
<comment type="caution">
    <text evidence="6">The sequence shown here is derived from an EMBL/GenBank/DDBJ whole genome shotgun (WGS) entry which is preliminary data.</text>
</comment>
<proteinExistence type="inferred from homology"/>
<gene>
    <name evidence="6" type="ORF">QR680_018521</name>
</gene>
<evidence type="ECO:0000259" key="5">
    <source>
        <dbReference type="Pfam" id="PF00755"/>
    </source>
</evidence>
<dbReference type="PANTHER" id="PTHR22589:SF16">
    <property type="entry name" value="CARNITINE O-PALMITOYLTRANSFERASE 2, MITOCHONDRIAL"/>
    <property type="match status" value="1"/>
</dbReference>
<reference evidence="6" key="1">
    <citation type="submission" date="2023-06" db="EMBL/GenBank/DDBJ databases">
        <title>Genomic analysis of the entomopathogenic nematode Steinernema hermaphroditum.</title>
        <authorList>
            <person name="Schwarz E.M."/>
            <person name="Heppert J.K."/>
            <person name="Baniya A."/>
            <person name="Schwartz H.T."/>
            <person name="Tan C.-H."/>
            <person name="Antoshechkin I."/>
            <person name="Sternberg P.W."/>
            <person name="Goodrich-Blair H."/>
            <person name="Dillman A.R."/>
        </authorList>
    </citation>
    <scope>NUCLEOTIDE SEQUENCE</scope>
    <source>
        <strain evidence="6">PS9179</strain>
        <tissue evidence="6">Whole animal</tissue>
    </source>
</reference>
<evidence type="ECO:0000313" key="7">
    <source>
        <dbReference type="Proteomes" id="UP001175271"/>
    </source>
</evidence>
<dbReference type="GO" id="GO:0005739">
    <property type="term" value="C:mitochondrion"/>
    <property type="evidence" value="ECO:0007669"/>
    <property type="project" value="TreeGrafter"/>
</dbReference>
<dbReference type="PROSITE" id="PS00440">
    <property type="entry name" value="ACYLTRANSF_C_2"/>
    <property type="match status" value="1"/>
</dbReference>
<protein>
    <recommendedName>
        <fullName evidence="5">Choline/carnitine acyltransferase domain-containing protein</fullName>
    </recommendedName>
</protein>
<feature type="active site" description="Proton acceptor" evidence="4">
    <location>
        <position position="372"/>
    </location>
</feature>
<dbReference type="InterPro" id="IPR000542">
    <property type="entry name" value="Carn_acyl_trans"/>
</dbReference>
<dbReference type="Gene3D" id="3.30.559.10">
    <property type="entry name" value="Chloramphenicol acetyltransferase-like domain"/>
    <property type="match status" value="1"/>
</dbReference>
<evidence type="ECO:0000256" key="4">
    <source>
        <dbReference type="PIRSR" id="PIRSR600542-1"/>
    </source>
</evidence>
<keyword evidence="2" id="KW-0808">Transferase</keyword>
<evidence type="ECO:0000256" key="1">
    <source>
        <dbReference type="ARBA" id="ARBA00005232"/>
    </source>
</evidence>
<keyword evidence="7" id="KW-1185">Reference proteome</keyword>
<evidence type="ECO:0000256" key="3">
    <source>
        <dbReference type="ARBA" id="ARBA00023315"/>
    </source>
</evidence>
<comment type="similarity">
    <text evidence="1">Belongs to the carnitine/choline acetyltransferase family.</text>
</comment>
<dbReference type="EMBL" id="JAUCMV010000004">
    <property type="protein sequence ID" value="KAK0406351.1"/>
    <property type="molecule type" value="Genomic_DNA"/>
</dbReference>
<evidence type="ECO:0000256" key="2">
    <source>
        <dbReference type="ARBA" id="ARBA00022679"/>
    </source>
</evidence>
<dbReference type="InterPro" id="IPR039551">
    <property type="entry name" value="Cho/carn_acyl_trans"/>
</dbReference>
<dbReference type="Pfam" id="PF00755">
    <property type="entry name" value="Carn_acyltransf"/>
    <property type="match status" value="1"/>
</dbReference>
<evidence type="ECO:0000313" key="6">
    <source>
        <dbReference type="EMBL" id="KAK0406351.1"/>
    </source>
</evidence>
<dbReference type="InterPro" id="IPR042231">
    <property type="entry name" value="Cho/carn_acyl_trans_2"/>
</dbReference>
<organism evidence="6 7">
    <name type="scientific">Steinernema hermaphroditum</name>
    <dbReference type="NCBI Taxonomy" id="289476"/>
    <lineage>
        <taxon>Eukaryota</taxon>
        <taxon>Metazoa</taxon>
        <taxon>Ecdysozoa</taxon>
        <taxon>Nematoda</taxon>
        <taxon>Chromadorea</taxon>
        <taxon>Rhabditida</taxon>
        <taxon>Tylenchina</taxon>
        <taxon>Panagrolaimomorpha</taxon>
        <taxon>Strongyloidoidea</taxon>
        <taxon>Steinernematidae</taxon>
        <taxon>Steinernema</taxon>
    </lineage>
</organism>
<dbReference type="AlphaFoldDB" id="A0AA39LQG4"/>
<accession>A0AA39LQG4</accession>
<name>A0AA39LQG4_9BILA</name>
<dbReference type="GO" id="GO:0004095">
    <property type="term" value="F:carnitine O-palmitoyltransferase activity"/>
    <property type="evidence" value="ECO:0007669"/>
    <property type="project" value="TreeGrafter"/>
</dbReference>
<keyword evidence="3" id="KW-0012">Acyltransferase</keyword>
<dbReference type="InterPro" id="IPR023213">
    <property type="entry name" value="CAT-like_dom_sf"/>
</dbReference>
<sequence length="856" mass="96634">MLSKQALRQSLQTRRLLSSRVDVASREYQFLQESEIPSYHFQKSLRRLPIPKLDDTCDRYLAAAKAIFNEVDYKHAEKLVRIFQDGEGKELQTSLIAMDNENKQSSYISEPWFDMYLRSRVPVPVNFNPFMMYAVDQDPRYNDQAIRATNFIISFARFKRSLDANILNPEVYHVNPKKSDTALFRTVCKTLPSRLSWFGAVAFKAFPLDMSQYKSLFNGSRIPKKEKDVLHHCPDAKHFVVMRGGRIYAVDLFDKDDNVLAPELVYASIRRILEDKSEAPADSCVGSLTTLDRDTWASVRDELISSSEDNLRSIKAVDDALFTICLDSNEDNDPRRLVESLLIGDEGRNRWFDKCFQLIVDANGQATINFEHSWGDGVAVLRLMEESFKDTNTKHFVGPETKSSGEGAVKELTFKLSDSLKSHIVDAQKKHVAANSDIDFATVEYFDMNRESIKNSKLSPDSVMQLAIQLAFYRQYKEFVPTYESCSTAAYLKGRTEVVRSATSATREAVLAIEAGKSNIRELITKCSKDHQKLVMEAAMGQGFDRHLLGLKITAERQGQAIPELFEDRIYKRMGHYVLSTSTLSTETLQFGGFGPVVPDGFGIGYNVVPSKLGAVITARKGQRDASAFSKNMTESLDTLKSIIENVTQVLNKRLMDFNPCVTVKNFSFPRRSPLSHLPWPRTRWTFSDFEPMTPSTHSLNWRNWKMAAHLVPTLLLCLAATASCADKLTLGDLLAVNDASQLDRKVVELSFRLADIDNDKQLDAKEARQATLIGMQLSQAKGGEISDGDKKEDRLIDVPDSEKLLEHPERITESEINRLRSNLQLLNEVENGNEAPTNAPIPILAESLTLEEIKP</sequence>
<dbReference type="Gene3D" id="3.30.559.70">
    <property type="entry name" value="Choline/Carnitine o-acyltransferase, domain 2"/>
    <property type="match status" value="1"/>
</dbReference>
<dbReference type="SUPFAM" id="SSF52777">
    <property type="entry name" value="CoA-dependent acyltransferases"/>
    <property type="match status" value="2"/>
</dbReference>